<proteinExistence type="predicted"/>
<organism evidence="2 3">
    <name type="scientific">Bartonella callosciuri</name>
    <dbReference type="NCBI Taxonomy" id="686223"/>
    <lineage>
        <taxon>Bacteria</taxon>
        <taxon>Pseudomonadati</taxon>
        <taxon>Pseudomonadota</taxon>
        <taxon>Alphaproteobacteria</taxon>
        <taxon>Hyphomicrobiales</taxon>
        <taxon>Bartonellaceae</taxon>
        <taxon>Bartonella</taxon>
    </lineage>
</organism>
<dbReference type="EMBL" id="JACHIM010000014">
    <property type="protein sequence ID" value="MBB5074460.1"/>
    <property type="molecule type" value="Genomic_DNA"/>
</dbReference>
<keyword evidence="1" id="KW-0812">Transmembrane</keyword>
<gene>
    <name evidence="2" type="ORF">HNQ69_001603</name>
</gene>
<keyword evidence="3" id="KW-1185">Reference proteome</keyword>
<feature type="transmembrane region" description="Helical" evidence="1">
    <location>
        <begin position="34"/>
        <end position="63"/>
    </location>
</feature>
<keyword evidence="1" id="KW-1133">Transmembrane helix</keyword>
<dbReference type="RefSeq" id="WP_183229357.1">
    <property type="nucleotide sequence ID" value="NZ_JACHIM010000014.1"/>
</dbReference>
<evidence type="ECO:0000313" key="2">
    <source>
        <dbReference type="EMBL" id="MBB5074460.1"/>
    </source>
</evidence>
<dbReference type="AlphaFoldDB" id="A0A840NRJ1"/>
<protein>
    <submittedName>
        <fullName evidence="2">Flp pilus assembly protein TadB</fullName>
    </submittedName>
</protein>
<keyword evidence="1" id="KW-0472">Membrane</keyword>
<reference evidence="2 3" key="1">
    <citation type="submission" date="2020-08" db="EMBL/GenBank/DDBJ databases">
        <title>Genomic Encyclopedia of Type Strains, Phase IV (KMG-IV): sequencing the most valuable type-strain genomes for metagenomic binning, comparative biology and taxonomic classification.</title>
        <authorList>
            <person name="Goeker M."/>
        </authorList>
    </citation>
    <scope>NUCLEOTIDE SEQUENCE [LARGE SCALE GENOMIC DNA]</scope>
    <source>
        <strain evidence="2 3">DSM 28538</strain>
    </source>
</reference>
<comment type="caution">
    <text evidence="2">The sequence shown here is derived from an EMBL/GenBank/DDBJ whole genome shotgun (WGS) entry which is preliminary data.</text>
</comment>
<dbReference type="Proteomes" id="UP000561417">
    <property type="component" value="Unassembled WGS sequence"/>
</dbReference>
<name>A0A840NRJ1_9HYPH</name>
<evidence type="ECO:0000256" key="1">
    <source>
        <dbReference type="SAM" id="Phobius"/>
    </source>
</evidence>
<accession>A0A840NRJ1</accession>
<sequence length="78" mass="8923">MPFFLSFGIEGAKLLNNGMDIQQMIASGPVLFTVYVITTALVILVMVYVAFSLPVILILYWILNQRVKKMIKRLEKFI</sequence>
<evidence type="ECO:0000313" key="3">
    <source>
        <dbReference type="Proteomes" id="UP000561417"/>
    </source>
</evidence>